<gene>
    <name evidence="3" type="ORF">QIS96_16915</name>
</gene>
<dbReference type="Pfam" id="PF01551">
    <property type="entry name" value="Peptidase_M23"/>
    <property type="match status" value="1"/>
</dbReference>
<dbReference type="Proteomes" id="UP001223978">
    <property type="component" value="Unassembled WGS sequence"/>
</dbReference>
<dbReference type="InterPro" id="IPR016047">
    <property type="entry name" value="M23ase_b-sheet_dom"/>
</dbReference>
<feature type="region of interest" description="Disordered" evidence="1">
    <location>
        <begin position="393"/>
        <end position="414"/>
    </location>
</feature>
<keyword evidence="4" id="KW-1185">Reference proteome</keyword>
<organism evidence="3 4">
    <name type="scientific">Streptomyces cavernicola</name>
    <dbReference type="NCBI Taxonomy" id="3043613"/>
    <lineage>
        <taxon>Bacteria</taxon>
        <taxon>Bacillati</taxon>
        <taxon>Actinomycetota</taxon>
        <taxon>Actinomycetes</taxon>
        <taxon>Kitasatosporales</taxon>
        <taxon>Streptomycetaceae</taxon>
        <taxon>Streptomyces</taxon>
    </lineage>
</organism>
<feature type="domain" description="M23ase beta-sheet core" evidence="2">
    <location>
        <begin position="492"/>
        <end position="585"/>
    </location>
</feature>
<evidence type="ECO:0000313" key="3">
    <source>
        <dbReference type="EMBL" id="MDI3405496.1"/>
    </source>
</evidence>
<proteinExistence type="predicted"/>
<feature type="compositionally biased region" description="Basic and acidic residues" evidence="1">
    <location>
        <begin position="431"/>
        <end position="461"/>
    </location>
</feature>
<dbReference type="EC" id="3.4.-.-" evidence="3"/>
<feature type="region of interest" description="Disordered" evidence="1">
    <location>
        <begin position="301"/>
        <end position="362"/>
    </location>
</feature>
<name>A0ABT6SBB9_9ACTN</name>
<reference evidence="3 4" key="1">
    <citation type="submission" date="2023-05" db="EMBL/GenBank/DDBJ databases">
        <title>Draft genome sequence of Streptomyces sp. B-S-A6 isolated from a cave soil in Thailand.</title>
        <authorList>
            <person name="Chamroensaksri N."/>
            <person name="Muangham S."/>
        </authorList>
    </citation>
    <scope>NUCLEOTIDE SEQUENCE [LARGE SCALE GENOMIC DNA]</scope>
    <source>
        <strain evidence="3 4">B-S-A6</strain>
    </source>
</reference>
<evidence type="ECO:0000313" key="4">
    <source>
        <dbReference type="Proteomes" id="UP001223978"/>
    </source>
</evidence>
<dbReference type="InterPro" id="IPR011055">
    <property type="entry name" value="Dup_hybrid_motif"/>
</dbReference>
<keyword evidence="3" id="KW-0378">Hydrolase</keyword>
<feature type="region of interest" description="Disordered" evidence="1">
    <location>
        <begin position="428"/>
        <end position="461"/>
    </location>
</feature>
<feature type="region of interest" description="Disordered" evidence="1">
    <location>
        <begin position="30"/>
        <end position="59"/>
    </location>
</feature>
<dbReference type="GO" id="GO:0016787">
    <property type="term" value="F:hydrolase activity"/>
    <property type="evidence" value="ECO:0007669"/>
    <property type="project" value="UniProtKB-KW"/>
</dbReference>
<accession>A0ABT6SBB9</accession>
<dbReference type="PANTHER" id="PTHR21666">
    <property type="entry name" value="PEPTIDASE-RELATED"/>
    <property type="match status" value="1"/>
</dbReference>
<dbReference type="EMBL" id="JASCIQ010000016">
    <property type="protein sequence ID" value="MDI3405496.1"/>
    <property type="molecule type" value="Genomic_DNA"/>
</dbReference>
<feature type="compositionally biased region" description="Polar residues" evidence="1">
    <location>
        <begin position="42"/>
        <end position="55"/>
    </location>
</feature>
<dbReference type="Gene3D" id="2.70.70.10">
    <property type="entry name" value="Glucose Permease (Domain IIA)"/>
    <property type="match status" value="1"/>
</dbReference>
<dbReference type="SUPFAM" id="SSF51261">
    <property type="entry name" value="Duplicated hybrid motif"/>
    <property type="match status" value="1"/>
</dbReference>
<dbReference type="RefSeq" id="WP_282543432.1">
    <property type="nucleotide sequence ID" value="NZ_JASCIQ010000016.1"/>
</dbReference>
<dbReference type="PANTHER" id="PTHR21666:SF270">
    <property type="entry name" value="MUREIN HYDROLASE ACTIVATOR ENVC"/>
    <property type="match status" value="1"/>
</dbReference>
<protein>
    <submittedName>
        <fullName evidence="3">M23 family metallopeptidase</fullName>
        <ecNumber evidence="3">3.4.-.-</ecNumber>
    </submittedName>
</protein>
<evidence type="ECO:0000259" key="2">
    <source>
        <dbReference type="Pfam" id="PF01551"/>
    </source>
</evidence>
<dbReference type="InterPro" id="IPR050570">
    <property type="entry name" value="Cell_wall_metabolism_enzyme"/>
</dbReference>
<evidence type="ECO:0000256" key="1">
    <source>
        <dbReference type="SAM" id="MobiDB-lite"/>
    </source>
</evidence>
<dbReference type="CDD" id="cd12797">
    <property type="entry name" value="M23_peptidase"/>
    <property type="match status" value="1"/>
</dbReference>
<sequence>MNDQHGYAAGYDGYTTGAFDTTSFDADPLFGTMPGETGSYDAGQSGQWDSNQWASGGQAAYDPYAGGATQQAGMQTGLQDTALHDNTPHDAGSYATGSYDTTAMWATGGYQPLADIPAQPGPQAAEQWDATGQWQSPNFEQPTGLEHGQTYLETGAYDATAWNVDGATPSAPAGMPTDAYDAYGTTTFGAQNFDAQNFDAQNLDAPNFDSSGFDSAGFDSVGFDGQAAAGVGVGFEAQAFDTQNFDAQNFGAPGLDPSGLDASEFQTQAFDASMFGQAEHIESVGHVENVEQPLHDEHAAAEHPTAGPEFDQAAGFGHDGSGPSLPGQVDAADAADAADEPLVAPVDPAPRSRSRRRAPAKRSALLTVAVPSVCALGVAGIAAASVAGGMSDESADTQTQAAPDPTTVKPSTANNKLDTQLANLSADADDFADRASRTQERIDLKERQEAERKRKAAEAARKEAMRPKFALPVEQRGLSSYYGQSGINWMSTHSGIDFPVSYGTPVMAAADGTVRTQWNPAYGNMVIVTAADGTELWYCHLSSTKIRSGSVKAGDTIAYSGNSGNSTGPHLHFEVRPGGGSTIDPLPWLRSHGLDPT</sequence>
<comment type="caution">
    <text evidence="3">The sequence shown here is derived from an EMBL/GenBank/DDBJ whole genome shotgun (WGS) entry which is preliminary data.</text>
</comment>
<feature type="compositionally biased region" description="Low complexity" evidence="1">
    <location>
        <begin position="329"/>
        <end position="351"/>
    </location>
</feature>